<organism evidence="2 3">
    <name type="scientific">Deinococcus hopiensis KR-140</name>
    <dbReference type="NCBI Taxonomy" id="695939"/>
    <lineage>
        <taxon>Bacteria</taxon>
        <taxon>Thermotogati</taxon>
        <taxon>Deinococcota</taxon>
        <taxon>Deinococci</taxon>
        <taxon>Deinococcales</taxon>
        <taxon>Deinococcaceae</taxon>
        <taxon>Deinococcus</taxon>
    </lineage>
</organism>
<feature type="compositionally biased region" description="Polar residues" evidence="1">
    <location>
        <begin position="52"/>
        <end position="75"/>
    </location>
</feature>
<evidence type="ECO:0000313" key="3">
    <source>
        <dbReference type="Proteomes" id="UP000192582"/>
    </source>
</evidence>
<dbReference type="Proteomes" id="UP000192582">
    <property type="component" value="Unassembled WGS sequence"/>
</dbReference>
<evidence type="ECO:0000313" key="2">
    <source>
        <dbReference type="EMBL" id="SMB95113.1"/>
    </source>
</evidence>
<protein>
    <submittedName>
        <fullName evidence="2">Uncharacterized protein</fullName>
    </submittedName>
</protein>
<evidence type="ECO:0000256" key="1">
    <source>
        <dbReference type="SAM" id="MobiDB-lite"/>
    </source>
</evidence>
<name>A0A1W1VPB1_9DEIO</name>
<proteinExistence type="predicted"/>
<dbReference type="AlphaFoldDB" id="A0A1W1VPB1"/>
<gene>
    <name evidence="2" type="ORF">SAMN00790413_02698</name>
</gene>
<accession>A0A1W1VPB1</accession>
<sequence length="82" mass="7992">MAAAVSGARGIVARVPGGCKPSLQACAPPGMMVPGLTPRRSSADCQRDAAGTSHTSSGVSCSTHSQVPSRASSVSCPAAQPA</sequence>
<feature type="region of interest" description="Disordered" evidence="1">
    <location>
        <begin position="34"/>
        <end position="82"/>
    </location>
</feature>
<keyword evidence="3" id="KW-1185">Reference proteome</keyword>
<dbReference type="EMBL" id="FWWU01000009">
    <property type="protein sequence ID" value="SMB95113.1"/>
    <property type="molecule type" value="Genomic_DNA"/>
</dbReference>
<reference evidence="2 3" key="1">
    <citation type="submission" date="2017-04" db="EMBL/GenBank/DDBJ databases">
        <authorList>
            <person name="Afonso C.L."/>
            <person name="Miller P.J."/>
            <person name="Scott M.A."/>
            <person name="Spackman E."/>
            <person name="Goraichik I."/>
            <person name="Dimitrov K.M."/>
            <person name="Suarez D.L."/>
            <person name="Swayne D.E."/>
        </authorList>
    </citation>
    <scope>NUCLEOTIDE SEQUENCE [LARGE SCALE GENOMIC DNA]</scope>
    <source>
        <strain evidence="2 3">KR-140</strain>
    </source>
</reference>